<sequence length="26" mass="2993">MVIHLSLPDHWWWLALFSGDSGVLGR</sequence>
<proteinExistence type="predicted"/>
<comment type="caution">
    <text evidence="1">The sequence shown here is derived from an EMBL/GenBank/DDBJ whole genome shotgun (WGS) entry which is preliminary data.</text>
</comment>
<name>A0AAE1JGR9_9FABA</name>
<organism evidence="1 2">
    <name type="scientific">Acacia crassicarpa</name>
    <name type="common">northern wattle</name>
    <dbReference type="NCBI Taxonomy" id="499986"/>
    <lineage>
        <taxon>Eukaryota</taxon>
        <taxon>Viridiplantae</taxon>
        <taxon>Streptophyta</taxon>
        <taxon>Embryophyta</taxon>
        <taxon>Tracheophyta</taxon>
        <taxon>Spermatophyta</taxon>
        <taxon>Magnoliopsida</taxon>
        <taxon>eudicotyledons</taxon>
        <taxon>Gunneridae</taxon>
        <taxon>Pentapetalae</taxon>
        <taxon>rosids</taxon>
        <taxon>fabids</taxon>
        <taxon>Fabales</taxon>
        <taxon>Fabaceae</taxon>
        <taxon>Caesalpinioideae</taxon>
        <taxon>mimosoid clade</taxon>
        <taxon>Acacieae</taxon>
        <taxon>Acacia</taxon>
    </lineage>
</organism>
<keyword evidence="2" id="KW-1185">Reference proteome</keyword>
<evidence type="ECO:0000313" key="1">
    <source>
        <dbReference type="EMBL" id="KAK4269223.1"/>
    </source>
</evidence>
<gene>
    <name evidence="1" type="ORF">QN277_022410</name>
</gene>
<accession>A0AAE1JGR9</accession>
<reference evidence="1" key="1">
    <citation type="submission" date="2023-10" db="EMBL/GenBank/DDBJ databases">
        <title>Chromosome-level genome of the transformable northern wattle, Acacia crassicarpa.</title>
        <authorList>
            <person name="Massaro I."/>
            <person name="Sinha N.R."/>
            <person name="Poethig S."/>
            <person name="Leichty A.R."/>
        </authorList>
    </citation>
    <scope>NUCLEOTIDE SEQUENCE</scope>
    <source>
        <strain evidence="1">Acra3RX</strain>
        <tissue evidence="1">Leaf</tissue>
    </source>
</reference>
<dbReference type="Proteomes" id="UP001293593">
    <property type="component" value="Unassembled WGS sequence"/>
</dbReference>
<dbReference type="EMBL" id="JAWXYG010000006">
    <property type="protein sequence ID" value="KAK4269223.1"/>
    <property type="molecule type" value="Genomic_DNA"/>
</dbReference>
<protein>
    <submittedName>
        <fullName evidence="1">Uncharacterized protein</fullName>
    </submittedName>
</protein>
<evidence type="ECO:0000313" key="2">
    <source>
        <dbReference type="Proteomes" id="UP001293593"/>
    </source>
</evidence>
<dbReference type="AlphaFoldDB" id="A0AAE1JGR9"/>